<dbReference type="STRING" id="364200.SAMN04488515_0264"/>
<name>A0A1I0MW83_9RHOB</name>
<reference evidence="1 2" key="1">
    <citation type="submission" date="2016-10" db="EMBL/GenBank/DDBJ databases">
        <authorList>
            <person name="de Groot N.N."/>
        </authorList>
    </citation>
    <scope>NUCLEOTIDE SEQUENCE [LARGE SCALE GENOMIC DNA]</scope>
    <source>
        <strain evidence="1 2">DSM 17925</strain>
    </source>
</reference>
<dbReference type="InterPro" id="IPR018666">
    <property type="entry name" value="DUF2125"/>
</dbReference>
<organism evidence="1 2">
    <name type="scientific">Cognatiyoonia koreensis</name>
    <dbReference type="NCBI Taxonomy" id="364200"/>
    <lineage>
        <taxon>Bacteria</taxon>
        <taxon>Pseudomonadati</taxon>
        <taxon>Pseudomonadota</taxon>
        <taxon>Alphaproteobacteria</taxon>
        <taxon>Rhodobacterales</taxon>
        <taxon>Paracoccaceae</taxon>
        <taxon>Cognatiyoonia</taxon>
    </lineage>
</organism>
<dbReference type="Pfam" id="PF09898">
    <property type="entry name" value="DUF2125"/>
    <property type="match status" value="1"/>
</dbReference>
<gene>
    <name evidence="1" type="ORF">SAMN04488515_0264</name>
</gene>
<sequence length="316" mass="34565">MRRLTYFIVICAALYGGYWFIGANRVEAGVRAALVELEAEGWDAEAEVNTRGFPSRFDTTLSDVSFAVPGDQWGYEAPFVQALALSYRPNNVIIVLPDEQRLRFPGDTGTLTADRLRASATVQPNLALAFDNLTAEGEMLTYTSDRNWTLLITKLITAARLQPDTNASYDVYAKLDDITLPEGTGAITTMLADADVRLQDPLDRTTVEVIVEQIVVNAVQVTWDNVVLTGRGQLDVDASGLPTGQIGLEIENWQAILPRLVDAGVIDRNFSDQALTMGSLFAAGQDKMVLPLKFENGYSSLGPLPLGPAPRLHFTR</sequence>
<dbReference type="OrthoDB" id="7625707at2"/>
<protein>
    <recommendedName>
        <fullName evidence="3">DUF2125 domain-containing protein</fullName>
    </recommendedName>
</protein>
<evidence type="ECO:0000313" key="1">
    <source>
        <dbReference type="EMBL" id="SEV92678.1"/>
    </source>
</evidence>
<evidence type="ECO:0000313" key="2">
    <source>
        <dbReference type="Proteomes" id="UP000199167"/>
    </source>
</evidence>
<proteinExistence type="predicted"/>
<accession>A0A1I0MW83</accession>
<dbReference type="Proteomes" id="UP000199167">
    <property type="component" value="Unassembled WGS sequence"/>
</dbReference>
<keyword evidence="2" id="KW-1185">Reference proteome</keyword>
<dbReference type="EMBL" id="FOIZ01000001">
    <property type="protein sequence ID" value="SEV92678.1"/>
    <property type="molecule type" value="Genomic_DNA"/>
</dbReference>
<dbReference type="AlphaFoldDB" id="A0A1I0MW83"/>
<dbReference type="RefSeq" id="WP_089989324.1">
    <property type="nucleotide sequence ID" value="NZ_FOIZ01000001.1"/>
</dbReference>
<evidence type="ECO:0008006" key="3">
    <source>
        <dbReference type="Google" id="ProtNLM"/>
    </source>
</evidence>